<sequence length="81" mass="9097">MQALRKELKNITLRLCGIAVSNRRIPPGLSTAFLGVVVRGECFEQREEQNALLGILDELEGAHGWPVAGPRDKLKQSWDWL</sequence>
<dbReference type="EMBL" id="KN847477">
    <property type="protein sequence ID" value="KIX05645.1"/>
    <property type="molecule type" value="Genomic_DNA"/>
</dbReference>
<dbReference type="VEuPathDB" id="FungiDB:Z518_03617"/>
<dbReference type="RefSeq" id="XP_013272781.1">
    <property type="nucleotide sequence ID" value="XM_013417327.1"/>
</dbReference>
<organism evidence="1 2">
    <name type="scientific">Rhinocladiella mackenziei CBS 650.93</name>
    <dbReference type="NCBI Taxonomy" id="1442369"/>
    <lineage>
        <taxon>Eukaryota</taxon>
        <taxon>Fungi</taxon>
        <taxon>Dikarya</taxon>
        <taxon>Ascomycota</taxon>
        <taxon>Pezizomycotina</taxon>
        <taxon>Eurotiomycetes</taxon>
        <taxon>Chaetothyriomycetidae</taxon>
        <taxon>Chaetothyriales</taxon>
        <taxon>Herpotrichiellaceae</taxon>
        <taxon>Rhinocladiella</taxon>
    </lineage>
</organism>
<reference evidence="1 2" key="1">
    <citation type="submission" date="2015-01" db="EMBL/GenBank/DDBJ databases">
        <title>The Genome Sequence of Rhinocladiella mackenzie CBS 650.93.</title>
        <authorList>
            <consortium name="The Broad Institute Genomics Platform"/>
            <person name="Cuomo C."/>
            <person name="de Hoog S."/>
            <person name="Gorbushina A."/>
            <person name="Stielow B."/>
            <person name="Teixiera M."/>
            <person name="Abouelleil A."/>
            <person name="Chapman S.B."/>
            <person name="Priest M."/>
            <person name="Young S.K."/>
            <person name="Wortman J."/>
            <person name="Nusbaum C."/>
            <person name="Birren B."/>
        </authorList>
    </citation>
    <scope>NUCLEOTIDE SEQUENCE [LARGE SCALE GENOMIC DNA]</scope>
    <source>
        <strain evidence="1 2">CBS 650.93</strain>
    </source>
</reference>
<keyword evidence="2" id="KW-1185">Reference proteome</keyword>
<dbReference type="GeneID" id="25291688"/>
<dbReference type="HOGENOM" id="CLU_2575170_0_0_1"/>
<evidence type="ECO:0000313" key="1">
    <source>
        <dbReference type="EMBL" id="KIX05645.1"/>
    </source>
</evidence>
<evidence type="ECO:0000313" key="2">
    <source>
        <dbReference type="Proteomes" id="UP000053617"/>
    </source>
</evidence>
<gene>
    <name evidence="1" type="ORF">Z518_03617</name>
</gene>
<dbReference type="Proteomes" id="UP000053617">
    <property type="component" value="Unassembled WGS sequence"/>
</dbReference>
<dbReference type="AlphaFoldDB" id="A0A0D2J951"/>
<name>A0A0D2J951_9EURO</name>
<accession>A0A0D2J951</accession>
<dbReference type="STRING" id="1442369.A0A0D2J951"/>
<dbReference type="OrthoDB" id="4525710at2759"/>
<protein>
    <submittedName>
        <fullName evidence="1">Uncharacterized protein</fullName>
    </submittedName>
</protein>
<proteinExistence type="predicted"/>